<organism evidence="1 2">
    <name type="scientific">Actinokineospora diospyrosa</name>
    <dbReference type="NCBI Taxonomy" id="103728"/>
    <lineage>
        <taxon>Bacteria</taxon>
        <taxon>Bacillati</taxon>
        <taxon>Actinomycetota</taxon>
        <taxon>Actinomycetes</taxon>
        <taxon>Pseudonocardiales</taxon>
        <taxon>Pseudonocardiaceae</taxon>
        <taxon>Actinokineospora</taxon>
    </lineage>
</organism>
<reference evidence="1 2" key="1">
    <citation type="submission" date="2022-06" db="EMBL/GenBank/DDBJ databases">
        <title>Genomic Encyclopedia of Archaeal and Bacterial Type Strains, Phase II (KMG-II): from individual species to whole genera.</title>
        <authorList>
            <person name="Goeker M."/>
        </authorList>
    </citation>
    <scope>NUCLEOTIDE SEQUENCE [LARGE SCALE GENOMIC DNA]</scope>
    <source>
        <strain evidence="1 2">DSM 44255</strain>
    </source>
</reference>
<comment type="caution">
    <text evidence="1">The sequence shown here is derived from an EMBL/GenBank/DDBJ whole genome shotgun (WGS) entry which is preliminary data.</text>
</comment>
<dbReference type="SUPFAM" id="SSF53300">
    <property type="entry name" value="vWA-like"/>
    <property type="match status" value="1"/>
</dbReference>
<dbReference type="Proteomes" id="UP001205185">
    <property type="component" value="Unassembled WGS sequence"/>
</dbReference>
<dbReference type="Gene3D" id="3.40.50.410">
    <property type="entry name" value="von Willebrand factor, type A domain"/>
    <property type="match status" value="1"/>
</dbReference>
<name>A0ABT1I5T4_9PSEU</name>
<evidence type="ECO:0000313" key="2">
    <source>
        <dbReference type="Proteomes" id="UP001205185"/>
    </source>
</evidence>
<dbReference type="EMBL" id="JAMTCO010000001">
    <property type="protein sequence ID" value="MCP2267990.1"/>
    <property type="molecule type" value="Genomic_DNA"/>
</dbReference>
<dbReference type="InterPro" id="IPR036465">
    <property type="entry name" value="vWFA_dom_sf"/>
</dbReference>
<gene>
    <name evidence="1" type="ORF">LV75_000472</name>
</gene>
<protein>
    <submittedName>
        <fullName evidence="1">Conserved protein YegL, contains vWA domain of TerY type</fullName>
    </submittedName>
</protein>
<accession>A0ABT1I5T4</accession>
<evidence type="ECO:0000313" key="1">
    <source>
        <dbReference type="EMBL" id="MCP2267990.1"/>
    </source>
</evidence>
<dbReference type="RefSeq" id="WP_253884915.1">
    <property type="nucleotide sequence ID" value="NZ_BAAAVB010000026.1"/>
</dbReference>
<sequence>MRTEVLPCYVVCDLSSSMADHVGELNLGLREFRAAVCADAPAAARTRVGVVGFAGIPRLLHPLRPITELPELTVPRPRVGTNFGLTFTFLRETIERDVRALKADQSLVRRPVVFFASDGRPTDPTTWPKAYDALADPRWPTRPRVVAYGIGVADRRTLGRIGVSGVFLGQDGIPVATALGVSVTRQATPEHV</sequence>
<proteinExistence type="predicted"/>
<keyword evidence="2" id="KW-1185">Reference proteome</keyword>